<comment type="caution">
    <text evidence="1">The sequence shown here is derived from an EMBL/GenBank/DDBJ whole genome shotgun (WGS) entry which is preliminary data.</text>
</comment>
<sequence length="406" mass="45977">MAVFHLTLFIVTIVILFIYLATRSRHTDSLTFVQEQQAIANFGVLGKPNLQSRLRARAIPNQRLIKAFGIVSSFTTEDPRIHNEFLRRASVDINKMGQSDCVEFFSSAKLSLSQTITHLDPTAQRALPLARVVRAFVLIAILNKFFRIEPSSVDVKAAIRAAEAINRLWVQSKNPDQEGQDVDQSILQSALELLLPKHFPCHPKDNPLNIIMPAYETMWRVVLLTYVAAGFQSQDETASRQFRGVVDMIPKCFSPEDKLSQEMALNFAKEGLRLYPPTRRVYRAVMTARGDTEIKHADVEKCHRDKNIWGSDALQFRPSRWRTVSADMQRAYMPFSNGRHTCPAAWGFGYRAIIILVAALARRLGTRDAGAVMYFGGLNGEIERHPDTPLPYGRQELEGWLLLPKK</sequence>
<dbReference type="EMBL" id="MU394362">
    <property type="protein sequence ID" value="KAI6082821.1"/>
    <property type="molecule type" value="Genomic_DNA"/>
</dbReference>
<proteinExistence type="predicted"/>
<gene>
    <name evidence="1" type="ORF">F4821DRAFT_204291</name>
</gene>
<name>A0ACC0CR23_9PEZI</name>
<evidence type="ECO:0000313" key="1">
    <source>
        <dbReference type="EMBL" id="KAI6082821.1"/>
    </source>
</evidence>
<evidence type="ECO:0000313" key="2">
    <source>
        <dbReference type="Proteomes" id="UP001497680"/>
    </source>
</evidence>
<organism evidence="1 2">
    <name type="scientific">Hypoxylon rubiginosum</name>
    <dbReference type="NCBI Taxonomy" id="110542"/>
    <lineage>
        <taxon>Eukaryota</taxon>
        <taxon>Fungi</taxon>
        <taxon>Dikarya</taxon>
        <taxon>Ascomycota</taxon>
        <taxon>Pezizomycotina</taxon>
        <taxon>Sordariomycetes</taxon>
        <taxon>Xylariomycetidae</taxon>
        <taxon>Xylariales</taxon>
        <taxon>Hypoxylaceae</taxon>
        <taxon>Hypoxylon</taxon>
    </lineage>
</organism>
<dbReference type="Proteomes" id="UP001497680">
    <property type="component" value="Unassembled WGS sequence"/>
</dbReference>
<reference evidence="1 2" key="1">
    <citation type="journal article" date="2022" name="New Phytol.">
        <title>Ecological generalism drives hyperdiversity of secondary metabolite gene clusters in xylarialean endophytes.</title>
        <authorList>
            <person name="Franco M.E.E."/>
            <person name="Wisecaver J.H."/>
            <person name="Arnold A.E."/>
            <person name="Ju Y.M."/>
            <person name="Slot J.C."/>
            <person name="Ahrendt S."/>
            <person name="Moore L.P."/>
            <person name="Eastman K.E."/>
            <person name="Scott K."/>
            <person name="Konkel Z."/>
            <person name="Mondo S.J."/>
            <person name="Kuo A."/>
            <person name="Hayes R.D."/>
            <person name="Haridas S."/>
            <person name="Andreopoulos B."/>
            <person name="Riley R."/>
            <person name="LaButti K."/>
            <person name="Pangilinan J."/>
            <person name="Lipzen A."/>
            <person name="Amirebrahimi M."/>
            <person name="Yan J."/>
            <person name="Adam C."/>
            <person name="Keymanesh K."/>
            <person name="Ng V."/>
            <person name="Louie K."/>
            <person name="Northen T."/>
            <person name="Drula E."/>
            <person name="Henrissat B."/>
            <person name="Hsieh H.M."/>
            <person name="Youens-Clark K."/>
            <person name="Lutzoni F."/>
            <person name="Miadlikowska J."/>
            <person name="Eastwood D.C."/>
            <person name="Hamelin R.C."/>
            <person name="Grigoriev I.V."/>
            <person name="U'Ren J.M."/>
        </authorList>
    </citation>
    <scope>NUCLEOTIDE SEQUENCE [LARGE SCALE GENOMIC DNA]</scope>
    <source>
        <strain evidence="1 2">ER1909</strain>
    </source>
</reference>
<keyword evidence="2" id="KW-1185">Reference proteome</keyword>
<accession>A0ACC0CR23</accession>
<protein>
    <submittedName>
        <fullName evidence="1">Cytochrome P450</fullName>
    </submittedName>
</protein>